<evidence type="ECO:0008006" key="4">
    <source>
        <dbReference type="Google" id="ProtNLM"/>
    </source>
</evidence>
<name>A0A4U6XA68_9PEZI</name>
<gene>
    <name evidence="2" type="ORF">CTA1_2932</name>
</gene>
<organism evidence="2 3">
    <name type="scientific">Colletotrichum tanaceti</name>
    <dbReference type="NCBI Taxonomy" id="1306861"/>
    <lineage>
        <taxon>Eukaryota</taxon>
        <taxon>Fungi</taxon>
        <taxon>Dikarya</taxon>
        <taxon>Ascomycota</taxon>
        <taxon>Pezizomycotina</taxon>
        <taxon>Sordariomycetes</taxon>
        <taxon>Hypocreomycetidae</taxon>
        <taxon>Glomerellales</taxon>
        <taxon>Glomerellaceae</taxon>
        <taxon>Colletotrichum</taxon>
        <taxon>Colletotrichum destructivum species complex</taxon>
    </lineage>
</organism>
<feature type="region of interest" description="Disordered" evidence="1">
    <location>
        <begin position="425"/>
        <end position="446"/>
    </location>
</feature>
<dbReference type="OrthoDB" id="4267316at2759"/>
<dbReference type="Proteomes" id="UP000310108">
    <property type="component" value="Unassembled WGS sequence"/>
</dbReference>
<accession>A0A4U6XA68</accession>
<feature type="region of interest" description="Disordered" evidence="1">
    <location>
        <begin position="35"/>
        <end position="57"/>
    </location>
</feature>
<dbReference type="AlphaFoldDB" id="A0A4U6XA68"/>
<reference evidence="2 3" key="1">
    <citation type="journal article" date="2019" name="PLoS ONE">
        <title>Comparative genome analysis indicates high evolutionary potential of pathogenicity genes in Colletotrichum tanaceti.</title>
        <authorList>
            <person name="Lelwala R.V."/>
            <person name="Korhonen P.K."/>
            <person name="Young N.D."/>
            <person name="Scott J.B."/>
            <person name="Ades P.A."/>
            <person name="Gasser R.B."/>
            <person name="Taylor P.W.J."/>
        </authorList>
    </citation>
    <scope>NUCLEOTIDE SEQUENCE [LARGE SCALE GENOMIC DNA]</scope>
    <source>
        <strain evidence="2">BRIP57314</strain>
    </source>
</reference>
<protein>
    <recommendedName>
        <fullName evidence="4">Protein kinase domain-containing protein</fullName>
    </recommendedName>
</protein>
<proteinExistence type="predicted"/>
<comment type="caution">
    <text evidence="2">The sequence shown here is derived from an EMBL/GenBank/DDBJ whole genome shotgun (WGS) entry which is preliminary data.</text>
</comment>
<evidence type="ECO:0000313" key="2">
    <source>
        <dbReference type="EMBL" id="TKW51902.1"/>
    </source>
</evidence>
<dbReference type="EMBL" id="PJEX01000274">
    <property type="protein sequence ID" value="TKW51902.1"/>
    <property type="molecule type" value="Genomic_DNA"/>
</dbReference>
<evidence type="ECO:0000256" key="1">
    <source>
        <dbReference type="SAM" id="MobiDB-lite"/>
    </source>
</evidence>
<evidence type="ECO:0000313" key="3">
    <source>
        <dbReference type="Proteomes" id="UP000310108"/>
    </source>
</evidence>
<keyword evidence="3" id="KW-1185">Reference proteome</keyword>
<sequence>MSCYEDCKPPSREERREQEARLRYLEQEIRRYDPGETLTLYPRDPGPPHGLPEYKKPPEHDLKDGWIPYFDPTKEIAPQERAQVEVLEIITGGIDLGAQLLLCKVLKAPVSMPTETPTNYMSFSAGMKLVLKVFDPIFFPEAEGWEWCRRGLSKNVEVDGHLSREANAYQYLFAKKITGHPHIVPQFHGSWAVKFDVGGSAKKQWRCAGAVLIEYIEGVSFESLCDRDEKTEYMIPETTSLRPPGSADASWTFNEPPNRLKVFKTLLHNCVSFLHTGSDHRTFLPRDVFLTLGNNGVDLDEPRVVILDYSYCIVWSHTIESKVGMASEVDPCLPEVPSKLLLNVAPMERMRRPPHPADVFDTGNLAIFAGWFPSDWMQKPHLLHEWLKSEFGEVVEGEYSTLDELEKIMEHAIAEAKRLYSLEKPPHADDITTAADKLNNPDMSGS</sequence>